<feature type="compositionally biased region" description="Polar residues" evidence="5">
    <location>
        <begin position="792"/>
        <end position="802"/>
    </location>
</feature>
<evidence type="ECO:0000256" key="1">
    <source>
        <dbReference type="ARBA" id="ARBA00022723"/>
    </source>
</evidence>
<dbReference type="Pfam" id="PF02891">
    <property type="entry name" value="zf-MIZ"/>
    <property type="match status" value="1"/>
</dbReference>
<keyword evidence="3" id="KW-0862">Zinc</keyword>
<evidence type="ECO:0000259" key="6">
    <source>
        <dbReference type="PROSITE" id="PS51044"/>
    </source>
</evidence>
<keyword evidence="2 4" id="KW-0863">Zinc-finger</keyword>
<dbReference type="GO" id="GO:0061665">
    <property type="term" value="F:SUMO ligase activity"/>
    <property type="evidence" value="ECO:0007669"/>
    <property type="project" value="TreeGrafter"/>
</dbReference>
<dbReference type="GO" id="GO:0000785">
    <property type="term" value="C:chromatin"/>
    <property type="evidence" value="ECO:0007669"/>
    <property type="project" value="TreeGrafter"/>
</dbReference>
<gene>
    <name evidence="7" type="ORF">Din_027449</name>
</gene>
<reference evidence="7" key="1">
    <citation type="submission" date="2019-08" db="EMBL/GenBank/DDBJ databases">
        <title>Reference gene set and small RNA set construction with multiple tissues from Davidia involucrata Baill.</title>
        <authorList>
            <person name="Yang H."/>
            <person name="Zhou C."/>
            <person name="Li G."/>
            <person name="Wang J."/>
            <person name="Gao P."/>
            <person name="Wang M."/>
            <person name="Wang R."/>
            <person name="Zhao Y."/>
        </authorList>
    </citation>
    <scope>NUCLEOTIDE SEQUENCE</scope>
    <source>
        <tissue evidence="7">Mixed with DoveR01_LX</tissue>
    </source>
</reference>
<feature type="compositionally biased region" description="Polar residues" evidence="5">
    <location>
        <begin position="414"/>
        <end position="430"/>
    </location>
</feature>
<feature type="region of interest" description="Disordered" evidence="5">
    <location>
        <begin position="785"/>
        <end position="804"/>
    </location>
</feature>
<dbReference type="InterPro" id="IPR004181">
    <property type="entry name" value="Znf_MIZ"/>
</dbReference>
<accession>A0A5B7APQ5</accession>
<feature type="region of interest" description="Disordered" evidence="5">
    <location>
        <begin position="401"/>
        <end position="430"/>
    </location>
</feature>
<feature type="region of interest" description="Disordered" evidence="5">
    <location>
        <begin position="866"/>
        <end position="932"/>
    </location>
</feature>
<feature type="domain" description="SP-RING-type" evidence="6">
    <location>
        <begin position="302"/>
        <end position="383"/>
    </location>
</feature>
<dbReference type="GO" id="GO:0016925">
    <property type="term" value="P:protein sumoylation"/>
    <property type="evidence" value="ECO:0007669"/>
    <property type="project" value="TreeGrafter"/>
</dbReference>
<protein>
    <submittedName>
        <fullName evidence="7">Putative E3 SUMO-protein ligase pli1</fullName>
    </submittedName>
</protein>
<dbReference type="PANTHER" id="PTHR10782">
    <property type="entry name" value="ZINC FINGER MIZ DOMAIN-CONTAINING PROTEIN"/>
    <property type="match status" value="1"/>
</dbReference>
<feature type="region of interest" description="Disordered" evidence="5">
    <location>
        <begin position="724"/>
        <end position="744"/>
    </location>
</feature>
<dbReference type="GO" id="GO:0008270">
    <property type="term" value="F:zinc ion binding"/>
    <property type="evidence" value="ECO:0007669"/>
    <property type="project" value="UniProtKB-KW"/>
</dbReference>
<dbReference type="GO" id="GO:0016874">
    <property type="term" value="F:ligase activity"/>
    <property type="evidence" value="ECO:0007669"/>
    <property type="project" value="UniProtKB-KW"/>
</dbReference>
<evidence type="ECO:0000256" key="4">
    <source>
        <dbReference type="PROSITE-ProRule" id="PRU00452"/>
    </source>
</evidence>
<feature type="compositionally biased region" description="Basic and acidic residues" evidence="5">
    <location>
        <begin position="402"/>
        <end position="413"/>
    </location>
</feature>
<dbReference type="CDD" id="cd16650">
    <property type="entry name" value="SP-RING_PIAS-like"/>
    <property type="match status" value="1"/>
</dbReference>
<dbReference type="PANTHER" id="PTHR10782:SF4">
    <property type="entry name" value="TONALLI, ISOFORM E"/>
    <property type="match status" value="1"/>
</dbReference>
<dbReference type="EMBL" id="GHES01027449">
    <property type="protein sequence ID" value="MPA58008.1"/>
    <property type="molecule type" value="Transcribed_RNA"/>
</dbReference>
<evidence type="ECO:0000256" key="3">
    <source>
        <dbReference type="ARBA" id="ARBA00022833"/>
    </source>
</evidence>
<sequence length="932" mass="100698">MAGTAITPPPAAGMDIAAGQALTSSYVNSFRISAVAERLAMHVHSTPKTDAVEFFNLCLSLARGIDYAVANNEVPGRAQELAFQLKQACQRKNDSLLQGALMVLMISVKNACKIGWFSDKDSEELLGLANEIASSFCSVRDINTEASGSLPTISKLMSRFYPRMRMGQILAFLEVKEPGYGTFVIDFHISKNTKSSPEQKIRLFVAQTDNIETSSCIISPPQVNFLLNGKGVERRTNVLMDTGPQIPTIVTPMLKYGTNLLQAVGQFNGNYIIVIAFMSVISNLECPVLQNYDQPAVAAPDSDSDIIEGPSRISLNCPISFRRIKVPVKGHSCKHLQCFDFDNFVDINSRRPSWRCPHCNQYVCYTDIRVDQNMAKVLREVGENVADVIISADGSWKAVMESNDHKDQSHDKTSNCQPNGPTQQESTSFSDAVPDILDLTEGSDDMDVAGIRETEDRKPLLANLQSPSSVTNLTSCAEMYNMSEVNRNTASHIEDDFWSGIFLSTHGLGASSARSDAQIIVGASEPAPTNFRLSPVLTDAVSPALNREPETFRGTTLLATSVPQSQTSATNNLQLQQSQFANSIVSNEYGRFPSIPRHVNRTPIAVQALPAQTPSPVPLQRSRNSLNTLIPNGPSFASQSSPALPSIADGSNAVSSNVERQQQFSRSHLNQLQVSHMTASSLQQHSAMQSRNHQDHSFIVGQPAQPIVSLPAPSQLPSAYRVSSALPTAHQNSHSHAPSQSPGLFWSSAHFPRAIVHQGGAQSGVGHTQRDRLMAALRAKRARESESVQVPIKTSRTASSFPGNVDGFRASLGEQRGNTGGTVQPVTTVDGLPAEQNWRPAGRMRGSLSGRAYSAALNQYIIQPTQPVQAARPPSNMTLPSPSPSPSPGIPSQVHVLMPNSRNAHAPQVANYPPTEPAGGLGVPPEQSSGMH</sequence>
<proteinExistence type="predicted"/>
<dbReference type="AlphaFoldDB" id="A0A5B7APQ5"/>
<keyword evidence="1" id="KW-0479">Metal-binding</keyword>
<keyword evidence="7" id="KW-0436">Ligase</keyword>
<feature type="compositionally biased region" description="Polar residues" evidence="5">
    <location>
        <begin position="725"/>
        <end position="742"/>
    </location>
</feature>
<evidence type="ECO:0000256" key="2">
    <source>
        <dbReference type="ARBA" id="ARBA00022771"/>
    </source>
</evidence>
<dbReference type="InterPro" id="IPR013083">
    <property type="entry name" value="Znf_RING/FYVE/PHD"/>
</dbReference>
<dbReference type="PROSITE" id="PS51044">
    <property type="entry name" value="ZF_SP_RING"/>
    <property type="match status" value="1"/>
</dbReference>
<name>A0A5B7APQ5_DAVIN</name>
<organism evidence="7">
    <name type="scientific">Davidia involucrata</name>
    <name type="common">Dove tree</name>
    <dbReference type="NCBI Taxonomy" id="16924"/>
    <lineage>
        <taxon>Eukaryota</taxon>
        <taxon>Viridiplantae</taxon>
        <taxon>Streptophyta</taxon>
        <taxon>Embryophyta</taxon>
        <taxon>Tracheophyta</taxon>
        <taxon>Spermatophyta</taxon>
        <taxon>Magnoliopsida</taxon>
        <taxon>eudicotyledons</taxon>
        <taxon>Gunneridae</taxon>
        <taxon>Pentapetalae</taxon>
        <taxon>asterids</taxon>
        <taxon>Cornales</taxon>
        <taxon>Nyssaceae</taxon>
        <taxon>Davidia</taxon>
    </lineage>
</organism>
<evidence type="ECO:0000313" key="7">
    <source>
        <dbReference type="EMBL" id="MPA58008.1"/>
    </source>
</evidence>
<dbReference type="Gene3D" id="3.30.40.10">
    <property type="entry name" value="Zinc/RING finger domain, C3HC4 (zinc finger)"/>
    <property type="match status" value="1"/>
</dbReference>
<evidence type="ECO:0000256" key="5">
    <source>
        <dbReference type="SAM" id="MobiDB-lite"/>
    </source>
</evidence>